<dbReference type="Pfam" id="PF02613">
    <property type="entry name" value="Nitrate_red_del"/>
    <property type="match status" value="1"/>
</dbReference>
<dbReference type="InterPro" id="IPR036411">
    <property type="entry name" value="TorD-like_sf"/>
</dbReference>
<dbReference type="Proteomes" id="UP000478463">
    <property type="component" value="Chromosome"/>
</dbReference>
<dbReference type="InterPro" id="IPR050289">
    <property type="entry name" value="TorD/DmsD_chaperones"/>
</dbReference>
<dbReference type="Gene3D" id="1.10.3480.10">
    <property type="entry name" value="TorD-like"/>
    <property type="match status" value="1"/>
</dbReference>
<name>A0A6L7ITP8_9ACTN</name>
<organism evidence="2 3">
    <name type="scientific">Eggerthella guodeyinii</name>
    <dbReference type="NCBI Taxonomy" id="2690837"/>
    <lineage>
        <taxon>Bacteria</taxon>
        <taxon>Bacillati</taxon>
        <taxon>Actinomycetota</taxon>
        <taxon>Coriobacteriia</taxon>
        <taxon>Eggerthellales</taxon>
        <taxon>Eggerthellaceae</taxon>
        <taxon>Eggerthella</taxon>
    </lineage>
</organism>
<reference evidence="2 3" key="1">
    <citation type="submission" date="2020-10" db="EMBL/GenBank/DDBJ databases">
        <title>Eggerthella sp. nov., isolated from human feces.</title>
        <authorList>
            <person name="Yajun G."/>
        </authorList>
    </citation>
    <scope>NUCLEOTIDE SEQUENCE [LARGE SCALE GENOMIC DNA]</scope>
    <source>
        <strain evidence="2 3">HF-1101</strain>
    </source>
</reference>
<dbReference type="InterPro" id="IPR020945">
    <property type="entry name" value="DMSO/NO3_reduct_chaperone"/>
</dbReference>
<gene>
    <name evidence="2" type="ORF">GS424_012885</name>
</gene>
<dbReference type="EMBL" id="CP063310">
    <property type="protein sequence ID" value="QOS67407.1"/>
    <property type="molecule type" value="Genomic_DNA"/>
</dbReference>
<accession>A0A6L7ITP8</accession>
<dbReference type="PANTHER" id="PTHR34227:SF1">
    <property type="entry name" value="DIMETHYL SULFOXIDE REDUCTASE CHAPERONE-RELATED"/>
    <property type="match status" value="1"/>
</dbReference>
<proteinExistence type="predicted"/>
<evidence type="ECO:0000256" key="1">
    <source>
        <dbReference type="ARBA" id="ARBA00023186"/>
    </source>
</evidence>
<dbReference type="AlphaFoldDB" id="A0A6L7ITP8"/>
<evidence type="ECO:0000313" key="3">
    <source>
        <dbReference type="Proteomes" id="UP000478463"/>
    </source>
</evidence>
<evidence type="ECO:0000313" key="2">
    <source>
        <dbReference type="EMBL" id="QOS67407.1"/>
    </source>
</evidence>
<dbReference type="KEGG" id="egd:GS424_012885"/>
<keyword evidence="1" id="KW-0143">Chaperone</keyword>
<protein>
    <submittedName>
        <fullName evidence="2">Molecular chaperone TorD family protein</fullName>
    </submittedName>
</protein>
<dbReference type="RefSeq" id="WP_160942657.1">
    <property type="nucleotide sequence ID" value="NZ_CP063310.1"/>
</dbReference>
<sequence length="232" mass="25459">MKTTDQPISSDLVRETALADGYALVALLLQFPDASWFPRLSDESLERDVEAIARELSLDRAATSRARAELAELAASLTAGSSSLADARREYTRLFNHPDHPAIPLFEGVFLDEERVRAGKPKTGARLFVNPAALDAERCYRQAGFKRSSDANVPADCISTELEFAARLHGERACALRDGDGKAEAAASERLAEFERIHATKWFACFFARCTEESAHPLYRAVGRFGTALIAP</sequence>
<dbReference type="PANTHER" id="PTHR34227">
    <property type="entry name" value="CHAPERONE PROTEIN YCDY"/>
    <property type="match status" value="1"/>
</dbReference>
<dbReference type="SUPFAM" id="SSF89155">
    <property type="entry name" value="TorD-like"/>
    <property type="match status" value="1"/>
</dbReference>